<dbReference type="EMBL" id="LT840185">
    <property type="protein sequence ID" value="SMF61851.1"/>
    <property type="molecule type" value="Genomic_DNA"/>
</dbReference>
<evidence type="ECO:0000313" key="1">
    <source>
        <dbReference type="EMBL" id="SMF61851.1"/>
    </source>
</evidence>
<dbReference type="OrthoDB" id="7427399at2"/>
<dbReference type="AlphaFoldDB" id="A0A1X7G0G9"/>
<dbReference type="RefSeq" id="WP_085217655.1">
    <property type="nucleotide sequence ID" value="NZ_LT840185.1"/>
</dbReference>
<dbReference type="Proteomes" id="UP000192934">
    <property type="component" value="Chromosome I"/>
</dbReference>
<organism evidence="1 2">
    <name type="scientific">Allosphingosinicella indica</name>
    <dbReference type="NCBI Taxonomy" id="941907"/>
    <lineage>
        <taxon>Bacteria</taxon>
        <taxon>Pseudomonadati</taxon>
        <taxon>Pseudomonadota</taxon>
        <taxon>Alphaproteobacteria</taxon>
        <taxon>Sphingomonadales</taxon>
        <taxon>Sphingomonadaceae</taxon>
        <taxon>Allosphingosinicella</taxon>
    </lineage>
</organism>
<name>A0A1X7G0G9_9SPHN</name>
<proteinExistence type="predicted"/>
<protein>
    <submittedName>
        <fullName evidence="1">Uncharacterized protein</fullName>
    </submittedName>
</protein>
<reference evidence="2" key="1">
    <citation type="submission" date="2017-04" db="EMBL/GenBank/DDBJ databases">
        <authorList>
            <person name="Varghese N."/>
            <person name="Submissions S."/>
        </authorList>
    </citation>
    <scope>NUCLEOTIDE SEQUENCE [LARGE SCALE GENOMIC DNA]</scope>
    <source>
        <strain evidence="2">Dd16</strain>
    </source>
</reference>
<dbReference type="STRING" id="941907.SAMN06295910_0851"/>
<evidence type="ECO:0000313" key="2">
    <source>
        <dbReference type="Proteomes" id="UP000192934"/>
    </source>
</evidence>
<accession>A0A1X7G0G9</accession>
<keyword evidence="2" id="KW-1185">Reference proteome</keyword>
<sequence length="345" mass="35774">MTQRAAPLRFLVLVLGGWTLARGVILIGDARDSGMRGFDRAVARLAETLVPEPALADPAGLPEPTRAELAAALPVTRNAPAPRSVSRVVEAPTSSVVYAEADLIAPAAAPPSVSREHAAPPSIEAPLGLALPPARPDRWSGSAWALIRDDGAPPLATGGLLGGSQIGARLSYRLNDRADRPITLTARVSTALSRPAGAEAALGIEWQPSAAPVRLLAERRQSLGDGGRSAFALLAYGGVYDRAFGPARLEAYAQAGVVGARSRDLFVDGAVRAGVPVDGTDRLRIGGGLWGAAQPGAERLDVGPQLSYRVPVKDTNLRLLADWRFRIAGDAAPASGPALTLAADF</sequence>
<gene>
    <name evidence="1" type="ORF">SAMN06295910_0851</name>
</gene>